<feature type="compositionally biased region" description="Polar residues" evidence="1">
    <location>
        <begin position="845"/>
        <end position="864"/>
    </location>
</feature>
<protein>
    <submittedName>
        <fullName evidence="2">Uncharacterized protein</fullName>
    </submittedName>
</protein>
<dbReference type="EMBL" id="AVOT02016395">
    <property type="protein sequence ID" value="MBW0501572.1"/>
    <property type="molecule type" value="Genomic_DNA"/>
</dbReference>
<evidence type="ECO:0000313" key="2">
    <source>
        <dbReference type="EMBL" id="MBW0501572.1"/>
    </source>
</evidence>
<feature type="compositionally biased region" description="Polar residues" evidence="1">
    <location>
        <begin position="118"/>
        <end position="141"/>
    </location>
</feature>
<gene>
    <name evidence="2" type="ORF">O181_041287</name>
</gene>
<evidence type="ECO:0000313" key="3">
    <source>
        <dbReference type="Proteomes" id="UP000765509"/>
    </source>
</evidence>
<feature type="region of interest" description="Disordered" evidence="1">
    <location>
        <begin position="109"/>
        <end position="141"/>
    </location>
</feature>
<feature type="compositionally biased region" description="Polar residues" evidence="1">
    <location>
        <begin position="813"/>
        <end position="824"/>
    </location>
</feature>
<feature type="region of interest" description="Disordered" evidence="1">
    <location>
        <begin position="268"/>
        <end position="291"/>
    </location>
</feature>
<dbReference type="Proteomes" id="UP000765509">
    <property type="component" value="Unassembled WGS sequence"/>
</dbReference>
<reference evidence="2" key="1">
    <citation type="submission" date="2021-03" db="EMBL/GenBank/DDBJ databases">
        <title>Draft genome sequence of rust myrtle Austropuccinia psidii MF-1, a brazilian biotype.</title>
        <authorList>
            <person name="Quecine M.C."/>
            <person name="Pachon D.M.R."/>
            <person name="Bonatelli M.L."/>
            <person name="Correr F.H."/>
            <person name="Franceschini L.M."/>
            <person name="Leite T.F."/>
            <person name="Margarido G.R.A."/>
            <person name="Almeida C.A."/>
            <person name="Ferrarezi J.A."/>
            <person name="Labate C.A."/>
        </authorList>
    </citation>
    <scope>NUCLEOTIDE SEQUENCE</scope>
    <source>
        <strain evidence="2">MF-1</strain>
    </source>
</reference>
<feature type="region of interest" description="Disordered" evidence="1">
    <location>
        <begin position="497"/>
        <end position="522"/>
    </location>
</feature>
<feature type="compositionally biased region" description="Polar residues" evidence="1">
    <location>
        <begin position="497"/>
        <end position="518"/>
    </location>
</feature>
<feature type="compositionally biased region" description="Low complexity" evidence="1">
    <location>
        <begin position="192"/>
        <end position="208"/>
    </location>
</feature>
<keyword evidence="3" id="KW-1185">Reference proteome</keyword>
<feature type="compositionally biased region" description="Polar residues" evidence="1">
    <location>
        <begin position="179"/>
        <end position="191"/>
    </location>
</feature>
<feature type="compositionally biased region" description="Low complexity" evidence="1">
    <location>
        <begin position="609"/>
        <end position="620"/>
    </location>
</feature>
<feature type="compositionally biased region" description="Polar residues" evidence="1">
    <location>
        <begin position="916"/>
        <end position="929"/>
    </location>
</feature>
<comment type="caution">
    <text evidence="2">The sequence shown here is derived from an EMBL/GenBank/DDBJ whole genome shotgun (WGS) entry which is preliminary data.</text>
</comment>
<accession>A0A9Q3DKH0</accession>
<proteinExistence type="predicted"/>
<feature type="compositionally biased region" description="Polar residues" evidence="1">
    <location>
        <begin position="276"/>
        <end position="285"/>
    </location>
</feature>
<feature type="region of interest" description="Disordered" evidence="1">
    <location>
        <begin position="163"/>
        <end position="208"/>
    </location>
</feature>
<name>A0A9Q3DKH0_9BASI</name>
<evidence type="ECO:0000256" key="1">
    <source>
        <dbReference type="SAM" id="MobiDB-lite"/>
    </source>
</evidence>
<dbReference type="OrthoDB" id="2507861at2759"/>
<feature type="compositionally biased region" description="Low complexity" evidence="1">
    <location>
        <begin position="871"/>
        <end position="884"/>
    </location>
</feature>
<feature type="region of interest" description="Disordered" evidence="1">
    <location>
        <begin position="609"/>
        <end position="678"/>
    </location>
</feature>
<feature type="compositionally biased region" description="Low complexity" evidence="1">
    <location>
        <begin position="636"/>
        <end position="650"/>
    </location>
</feature>
<feature type="compositionally biased region" description="Basic and acidic residues" evidence="1">
    <location>
        <begin position="164"/>
        <end position="174"/>
    </location>
</feature>
<sequence>MPRRLVPMILRSKSHADVNNPSLTCPNQSDNVPVLELSLPDSKAFRASLIFLDLARRFTMLRTNGELVSIDTFQQLMRHQRQNGQITDQDESILIHQYQKQYHSKDISNLDSFHHSSDSSTKNHPSLSNSQKPSLNGLSPLFASSSSERDAVYIQKKLNTSSIEKSKLSHDSNRRPCGFNNQLISKPTTLPSQSNLSNSSSSHQSTLDQLDSSSIINLPFNSLQPQIDHLNDHSDLEITPNQFRRISLAVDRIIDHVSNTNLNTKAATNNQLLTNSQSPTTSDQAITLREPKLDSIQDTSSSIYSNNNLDAKSRVQQELFKALSVSSSSKTSSSLNLTQPVPPTLNHSDLVNHPMELNIDSISQDCSFVPSINSPTISIRSFDQSHLYYSSFSDNTLCDDDSIDQTSTFDLNDSQFDHLPCPNSTWDRDQPIPYSDLTYDDLIFIQQALVTCATYQICPKKLTLNPPNSHAPFDPTTLGQRQQSIDGLQPISPTFNSFNSTNDAFNPSNSHEQSSLMPSTRTSSLQSRLRLAKKAGMLSFKQSTSPHQSFNLDNKSHPSKLGFIDDPGLNQLASPSSSMSPEIQFPLTPPNIKGFDSIQATIHSLGIPSPINSDNNIPSSTHEEPINRSYPTTARLTTSPSSLQSTTITQKSPTDLGPDQNNLVYPKNRQRPSVSRTANPLPTTLLFRDVEAQAVAANLALKKISTQEFNGVSKNTIKGLKKKSIRPTEIGAPTLLSASADLTTLPLAPTIVENELDQFNAREHKLHKSLAHVTDRRNSPTLKSHFTSKGSLKLRLKKKRPSELKNLSHSDTLDMSVTSPNETIESLERVPDTTSSSFDPIIFKNDSSTLDLPPNSTTSSLINNRHSREQTISPTSWKHSSSSTGRLKSLRKFLGRNSKPLTNLSPSANVNQSYEANSQYEKPQNQSLPPNGPLSSPDLKVEQPKLSHDLVTSPNDLDTQVFKFQQNQLYHNLQHITSSNSQISPTQLISGLAFDEPIIKDQNLLDSSYSNQSNISHLSKLQLAQPTVELPIPLDQSSFGPSGIFKNSDDRLLSSTMASKIDIGVSQQNEKSQTQSRTEPIDNKLLISNQPEPGLMIENQTCLMTFEPSVGAIDEPVKLIPPSCNLTNVLVVPEVEVAAVTTTPSRPWLELQQNQNDEYHSDYAASILDLYGNGSDSPAPSRTRISAQSCYSNTPNLSRPTSWLSHSTHLHPNTTLTLNRPEADINKNEVAHDDISLSKKSGNLSKKNSLDDQFMVMVKQLQDSTRSSRYSRLSRFGPNSMLLDENQNASASSFIKNIIQPGHGKLINGNPLPIGTSMVDDEDDEAEVWKKILDG</sequence>
<feature type="region of interest" description="Disordered" evidence="1">
    <location>
        <begin position="771"/>
        <end position="884"/>
    </location>
</feature>
<organism evidence="2 3">
    <name type="scientific">Austropuccinia psidii MF-1</name>
    <dbReference type="NCBI Taxonomy" id="1389203"/>
    <lineage>
        <taxon>Eukaryota</taxon>
        <taxon>Fungi</taxon>
        <taxon>Dikarya</taxon>
        <taxon>Basidiomycota</taxon>
        <taxon>Pucciniomycotina</taxon>
        <taxon>Pucciniomycetes</taxon>
        <taxon>Pucciniales</taxon>
        <taxon>Sphaerophragmiaceae</taxon>
        <taxon>Austropuccinia</taxon>
    </lineage>
</organism>
<feature type="compositionally biased region" description="Basic and acidic residues" evidence="1">
    <location>
        <begin position="801"/>
        <end position="812"/>
    </location>
</feature>
<feature type="region of interest" description="Disordered" evidence="1">
    <location>
        <begin position="916"/>
        <end position="940"/>
    </location>
</feature>